<dbReference type="Pfam" id="PF01863">
    <property type="entry name" value="YgjP-like"/>
    <property type="match status" value="2"/>
</dbReference>
<dbReference type="KEGG" id="vfa:MM35RIKEN_04220"/>
<dbReference type="CDD" id="cd07344">
    <property type="entry name" value="M48_yhfN_like"/>
    <property type="match status" value="1"/>
</dbReference>
<feature type="compositionally biased region" description="Basic and acidic residues" evidence="1">
    <location>
        <begin position="65"/>
        <end position="74"/>
    </location>
</feature>
<evidence type="ECO:0000259" key="2">
    <source>
        <dbReference type="Pfam" id="PF01863"/>
    </source>
</evidence>
<feature type="region of interest" description="Disordered" evidence="1">
    <location>
        <begin position="54"/>
        <end position="75"/>
    </location>
</feature>
<name>A0A810PQC8_9FIRM</name>
<dbReference type="EMBL" id="AP023415">
    <property type="protein sequence ID" value="BCK78230.1"/>
    <property type="molecule type" value="Genomic_DNA"/>
</dbReference>
<evidence type="ECO:0000256" key="1">
    <source>
        <dbReference type="SAM" id="MobiDB-lite"/>
    </source>
</evidence>
<gene>
    <name evidence="3" type="ORF">MM35RIKEN_04220</name>
</gene>
<dbReference type="RefSeq" id="WP_212818855.1">
    <property type="nucleotide sequence ID" value="NZ_AP023415.1"/>
</dbReference>
<dbReference type="InterPro" id="IPR002725">
    <property type="entry name" value="YgjP-like_metallopeptidase"/>
</dbReference>
<dbReference type="PANTHER" id="PTHR30399:SF1">
    <property type="entry name" value="UTP PYROPHOSPHATASE"/>
    <property type="match status" value="1"/>
</dbReference>
<feature type="domain" description="YgjP-like metallopeptidase" evidence="2">
    <location>
        <begin position="71"/>
        <end position="170"/>
    </location>
</feature>
<sequence length="170" mass="19303">MSGYTVIRSRRRTLALQVTKDCRVVVRAPLYAAGDDIDRFVAEHEAWIAAQLARQAQRRTQHPPRSPEEQEALRQKARQTLPPLVHFWARQMGVTPTGVKITAARSRFGSCSGKNSLCFSLYLMEYPEEAAEAVVVHELAHIRHKNHGPDFYALVRGTLPDYDARIKLLK</sequence>
<dbReference type="Proteomes" id="UP000681343">
    <property type="component" value="Chromosome"/>
</dbReference>
<evidence type="ECO:0000313" key="3">
    <source>
        <dbReference type="EMBL" id="BCK78230.1"/>
    </source>
</evidence>
<dbReference type="Gene3D" id="3.30.2010.10">
    <property type="entry name" value="Metalloproteases ('zincins'), catalytic domain"/>
    <property type="match status" value="1"/>
</dbReference>
<proteinExistence type="predicted"/>
<feature type="domain" description="YgjP-like metallopeptidase" evidence="2">
    <location>
        <begin position="12"/>
        <end position="69"/>
    </location>
</feature>
<dbReference type="InterPro" id="IPR053136">
    <property type="entry name" value="UTP_pyrophosphatase-like"/>
</dbReference>
<accession>A0A810PQC8</accession>
<keyword evidence="4" id="KW-1185">Reference proteome</keyword>
<dbReference type="AlphaFoldDB" id="A0A810PQC8"/>
<evidence type="ECO:0000313" key="4">
    <source>
        <dbReference type="Proteomes" id="UP000681343"/>
    </source>
</evidence>
<dbReference type="PANTHER" id="PTHR30399">
    <property type="entry name" value="UNCHARACTERIZED PROTEIN YGJP"/>
    <property type="match status" value="1"/>
</dbReference>
<organism evidence="3 4">
    <name type="scientific">Vescimonas fastidiosa</name>
    <dbReference type="NCBI Taxonomy" id="2714353"/>
    <lineage>
        <taxon>Bacteria</taxon>
        <taxon>Bacillati</taxon>
        <taxon>Bacillota</taxon>
        <taxon>Clostridia</taxon>
        <taxon>Eubacteriales</taxon>
        <taxon>Oscillospiraceae</taxon>
        <taxon>Vescimonas</taxon>
    </lineage>
</organism>
<protein>
    <submittedName>
        <fullName evidence="3">Peptidase</fullName>
    </submittedName>
</protein>
<reference evidence="3" key="1">
    <citation type="submission" date="2020-09" db="EMBL/GenBank/DDBJ databases">
        <title>New species isolated from human feces.</title>
        <authorList>
            <person name="Kitahara M."/>
            <person name="Shigeno Y."/>
            <person name="Shime M."/>
            <person name="Matsumoto Y."/>
            <person name="Nakamura S."/>
            <person name="Motooka D."/>
            <person name="Fukuoka S."/>
            <person name="Nishikawa H."/>
            <person name="Benno Y."/>
        </authorList>
    </citation>
    <scope>NUCLEOTIDE SEQUENCE</scope>
    <source>
        <strain evidence="3">MM35</strain>
    </source>
</reference>